<protein>
    <submittedName>
        <fullName evidence="2">Uncharacterized protein</fullName>
    </submittedName>
</protein>
<dbReference type="EMBL" id="PP542043">
    <property type="protein sequence ID" value="XDO02045.1"/>
    <property type="molecule type" value="Genomic_DNA"/>
</dbReference>
<reference evidence="2" key="1">
    <citation type="submission" date="2024-03" db="EMBL/GenBank/DDBJ databases">
        <title>Eukaryotic viruses encode the ribosomal protein eL40.</title>
        <authorList>
            <person name="Thomy J."/>
            <person name="Schvarcz C.R."/>
            <person name="McBeain K.A."/>
            <person name="Edwards K.F."/>
            <person name="Steward G.F."/>
        </authorList>
    </citation>
    <scope>NUCLEOTIDE SEQUENCE</scope>
    <source>
        <strain evidence="2">FloV-SA2</strain>
    </source>
</reference>
<evidence type="ECO:0000256" key="1">
    <source>
        <dbReference type="SAM" id="Phobius"/>
    </source>
</evidence>
<keyword evidence="1" id="KW-0472">Membrane</keyword>
<feature type="transmembrane region" description="Helical" evidence="1">
    <location>
        <begin position="25"/>
        <end position="52"/>
    </location>
</feature>
<keyword evidence="1" id="KW-1133">Transmembrane helix</keyword>
<organism evidence="2">
    <name type="scientific">Florenciella sp. virus SA2</name>
    <dbReference type="NCBI Taxonomy" id="3240092"/>
    <lineage>
        <taxon>Viruses</taxon>
    </lineage>
</organism>
<evidence type="ECO:0000313" key="2">
    <source>
        <dbReference type="EMBL" id="XDO02045.1"/>
    </source>
</evidence>
<name>A0AB39JDU8_9VIRU</name>
<sequence>MKKNKLNPLKNFSKYKNKFCKKNPILISLIIFVFVFVVPYKFIIANVLLLMYKDYDNHHFVKTNGVLDITRYNMVDA</sequence>
<proteinExistence type="predicted"/>
<keyword evidence="1" id="KW-0812">Transmembrane</keyword>
<gene>
    <name evidence="2" type="ORF">FloV-SA2_00226</name>
</gene>
<accession>A0AB39JDU8</accession>